<dbReference type="STRING" id="318161.Sden_3612"/>
<evidence type="ECO:0000256" key="8">
    <source>
        <dbReference type="ARBA" id="ARBA00022741"/>
    </source>
</evidence>
<keyword evidence="5 15" id="KW-1003">Cell membrane</keyword>
<accession>Q12I39</accession>
<dbReference type="AlphaFoldDB" id="Q12I39"/>
<dbReference type="HOGENOM" id="CLU_094226_0_0_6"/>
<evidence type="ECO:0000256" key="6">
    <source>
        <dbReference type="ARBA" id="ARBA00022519"/>
    </source>
</evidence>
<evidence type="ECO:0000256" key="3">
    <source>
        <dbReference type="ARBA" id="ARBA00010327"/>
    </source>
</evidence>
<feature type="active site" evidence="15">
    <location>
        <position position="174"/>
    </location>
</feature>
<keyword evidence="8 15" id="KW-0547">Nucleotide-binding</keyword>
<dbReference type="HAMAP" id="MF_00521">
    <property type="entry name" value="KDO_kinase"/>
    <property type="match status" value="1"/>
</dbReference>
<keyword evidence="7 15" id="KW-0808">Transferase</keyword>
<comment type="subcellular location">
    <subcellularLocation>
        <location evidence="1 15">Cell inner membrane</location>
        <topology evidence="1 15">Peripheral membrane protein</topology>
        <orientation evidence="1 15">Cytoplasmic side</orientation>
    </subcellularLocation>
</comment>
<evidence type="ECO:0000256" key="1">
    <source>
        <dbReference type="ARBA" id="ARBA00004515"/>
    </source>
</evidence>
<sequence length="249" mass="28731">MQIKTTQKGHIAWCQDEAQALPVAGFTMDYWQAKDAIVGQSKGRYTTWFVQANAYFPSCSAEQHWVLRHYWRGGLIEKLSKDAYVYTGLKRTRAVAELALLEQLYREGFAVPRPIAANVERFGIWYRADIIIERVPLAKDLVAHLANDSLTPIQWHALGQTLAQFHLRGVYHADLNAKNILIADNKFYLIDFDRGEFRTPQKNWQQANLARLLRSFNKEQSKQANLGFTLDNWHLLMMGYQEAMLSKPT</sequence>
<keyword evidence="12 15" id="KW-0472">Membrane</keyword>
<dbReference type="RefSeq" id="WP_011498026.1">
    <property type="nucleotide sequence ID" value="NC_007954.1"/>
</dbReference>
<dbReference type="EMBL" id="CP000302">
    <property type="protein sequence ID" value="ABE56887.1"/>
    <property type="molecule type" value="Genomic_DNA"/>
</dbReference>
<comment type="pathway">
    <text evidence="2 15">Bacterial outer membrane biogenesis; LPS core biosynthesis.</text>
</comment>
<comment type="similarity">
    <text evidence="3 15">Belongs to the protein kinase superfamily. KdkA/RfaP family.</text>
</comment>
<evidence type="ECO:0000256" key="15">
    <source>
        <dbReference type="HAMAP-Rule" id="MF_00521"/>
    </source>
</evidence>
<organism evidence="16 17">
    <name type="scientific">Shewanella denitrificans (strain OS217 / ATCC BAA-1090 / DSM 15013)</name>
    <dbReference type="NCBI Taxonomy" id="318161"/>
    <lineage>
        <taxon>Bacteria</taxon>
        <taxon>Pseudomonadati</taxon>
        <taxon>Pseudomonadota</taxon>
        <taxon>Gammaproteobacteria</taxon>
        <taxon>Alteromonadales</taxon>
        <taxon>Shewanellaceae</taxon>
        <taxon>Shewanella</taxon>
    </lineage>
</organism>
<evidence type="ECO:0000313" key="17">
    <source>
        <dbReference type="Proteomes" id="UP000001982"/>
    </source>
</evidence>
<dbReference type="GO" id="GO:0016301">
    <property type="term" value="F:kinase activity"/>
    <property type="evidence" value="ECO:0007669"/>
    <property type="project" value="UniProtKB-KW"/>
</dbReference>
<evidence type="ECO:0000256" key="10">
    <source>
        <dbReference type="ARBA" id="ARBA00022840"/>
    </source>
</evidence>
<keyword evidence="9 15" id="KW-0418">Kinase</keyword>
<dbReference type="GO" id="GO:0005524">
    <property type="term" value="F:ATP binding"/>
    <property type="evidence" value="ECO:0007669"/>
    <property type="project" value="UniProtKB-UniRule"/>
</dbReference>
<evidence type="ECO:0000313" key="16">
    <source>
        <dbReference type="EMBL" id="ABE56887.1"/>
    </source>
</evidence>
<dbReference type="InterPro" id="IPR011009">
    <property type="entry name" value="Kinase-like_dom_sf"/>
</dbReference>
<evidence type="ECO:0000256" key="5">
    <source>
        <dbReference type="ARBA" id="ARBA00022475"/>
    </source>
</evidence>
<dbReference type="eggNOG" id="COG0478">
    <property type="taxonomic scope" value="Bacteria"/>
</dbReference>
<dbReference type="Gene3D" id="1.10.510.10">
    <property type="entry name" value="Transferase(Phosphotransferase) domain 1"/>
    <property type="match status" value="1"/>
</dbReference>
<dbReference type="KEGG" id="sdn:Sden_3612"/>
<dbReference type="GO" id="GO:0009244">
    <property type="term" value="P:lipopolysaccharide core region biosynthetic process"/>
    <property type="evidence" value="ECO:0007669"/>
    <property type="project" value="UniProtKB-UniRule"/>
</dbReference>
<evidence type="ECO:0000256" key="2">
    <source>
        <dbReference type="ARBA" id="ARBA00004713"/>
    </source>
</evidence>
<evidence type="ECO:0000256" key="9">
    <source>
        <dbReference type="ARBA" id="ARBA00022777"/>
    </source>
</evidence>
<reference evidence="16 17" key="1">
    <citation type="submission" date="2006-03" db="EMBL/GenBank/DDBJ databases">
        <title>Complete sequence of Shewanella denitrificans OS217.</title>
        <authorList>
            <consortium name="US DOE Joint Genome Institute"/>
            <person name="Copeland A."/>
            <person name="Lucas S."/>
            <person name="Lapidus A."/>
            <person name="Barry K."/>
            <person name="Detter J.C."/>
            <person name="Glavina del Rio T."/>
            <person name="Hammon N."/>
            <person name="Israni S."/>
            <person name="Dalin E."/>
            <person name="Tice H."/>
            <person name="Pitluck S."/>
            <person name="Brettin T."/>
            <person name="Bruce D."/>
            <person name="Han C."/>
            <person name="Tapia R."/>
            <person name="Gilna P."/>
            <person name="Kiss H."/>
            <person name="Schmutz J."/>
            <person name="Larimer F."/>
            <person name="Land M."/>
            <person name="Hauser L."/>
            <person name="Kyrpides N."/>
            <person name="Lykidis A."/>
            <person name="Richardson P."/>
        </authorList>
    </citation>
    <scope>NUCLEOTIDE SEQUENCE [LARGE SCALE GENOMIC DNA]</scope>
    <source>
        <strain evidence="17">OS217 / ATCC BAA-1090 / DSM 15013</strain>
    </source>
</reference>
<gene>
    <name evidence="15" type="primary">kdkA</name>
    <name evidence="16" type="ordered locus">Sden_3612</name>
</gene>
<comment type="catalytic activity">
    <reaction evidence="14 15">
        <text>an alpha-Kdo-(2-&gt;6)-lipid IVA + ATP = a 4-O-phospho-alpha-Kdo-(2-&gt;6)-lipid IVA + ADP + H(+)</text>
        <dbReference type="Rhea" id="RHEA:74271"/>
        <dbReference type="ChEBI" id="CHEBI:15378"/>
        <dbReference type="ChEBI" id="CHEBI:30616"/>
        <dbReference type="ChEBI" id="CHEBI:176428"/>
        <dbReference type="ChEBI" id="CHEBI:193140"/>
        <dbReference type="ChEBI" id="CHEBI:456216"/>
        <dbReference type="EC" id="2.7.1.166"/>
    </reaction>
</comment>
<evidence type="ECO:0000256" key="12">
    <source>
        <dbReference type="ARBA" id="ARBA00023136"/>
    </source>
</evidence>
<evidence type="ECO:0000256" key="7">
    <source>
        <dbReference type="ARBA" id="ARBA00022679"/>
    </source>
</evidence>
<dbReference type="OrthoDB" id="6854449at2"/>
<keyword evidence="11 15" id="KW-0448">Lipopolysaccharide biosynthesis</keyword>
<proteinExistence type="inferred from homology"/>
<dbReference type="GO" id="GO:0005886">
    <property type="term" value="C:plasma membrane"/>
    <property type="evidence" value="ECO:0007669"/>
    <property type="project" value="UniProtKB-SubCell"/>
</dbReference>
<comment type="function">
    <text evidence="15">Catalyzes the ATP-dependent phosphorylation of the 3-deoxy-D-manno-octulosonic acid (Kdo) residue in Kdo-lipid IV(A) at the 4-OH position.</text>
</comment>
<dbReference type="InterPro" id="IPR022826">
    <property type="entry name" value="KDO_kinase"/>
</dbReference>
<dbReference type="SUPFAM" id="SSF56112">
    <property type="entry name" value="Protein kinase-like (PK-like)"/>
    <property type="match status" value="1"/>
</dbReference>
<keyword evidence="6 15" id="KW-0997">Cell inner membrane</keyword>
<evidence type="ECO:0000256" key="13">
    <source>
        <dbReference type="ARBA" id="ARBA00029511"/>
    </source>
</evidence>
<dbReference type="Proteomes" id="UP000001982">
    <property type="component" value="Chromosome"/>
</dbReference>
<dbReference type="EC" id="2.7.1.166" evidence="4 15"/>
<protein>
    <recommendedName>
        <fullName evidence="13 15">3-deoxy-D-manno-octulosonic acid kinase</fullName>
        <shortName evidence="15">Kdo kinase</shortName>
        <ecNumber evidence="4 15">2.7.1.166</ecNumber>
    </recommendedName>
</protein>
<dbReference type="UniPathway" id="UPA00958"/>
<keyword evidence="10 15" id="KW-0067">ATP-binding</keyword>
<evidence type="ECO:0000256" key="14">
    <source>
        <dbReference type="ARBA" id="ARBA00034417"/>
    </source>
</evidence>
<name>Q12I39_SHEDO</name>
<dbReference type="NCBIfam" id="NF002475">
    <property type="entry name" value="PRK01723.1"/>
    <property type="match status" value="1"/>
</dbReference>
<evidence type="ECO:0000256" key="11">
    <source>
        <dbReference type="ARBA" id="ARBA00022985"/>
    </source>
</evidence>
<evidence type="ECO:0000256" key="4">
    <source>
        <dbReference type="ARBA" id="ARBA00011988"/>
    </source>
</evidence>
<dbReference type="GO" id="GO:0016773">
    <property type="term" value="F:phosphotransferase activity, alcohol group as acceptor"/>
    <property type="evidence" value="ECO:0007669"/>
    <property type="project" value="UniProtKB-UniRule"/>
</dbReference>
<dbReference type="Pfam" id="PF06293">
    <property type="entry name" value="Kdo"/>
    <property type="match status" value="1"/>
</dbReference>
<keyword evidence="17" id="KW-1185">Reference proteome</keyword>